<dbReference type="SUPFAM" id="SSF46934">
    <property type="entry name" value="UBA-like"/>
    <property type="match status" value="1"/>
</dbReference>
<accession>A0AA88HJA3</accession>
<evidence type="ECO:0000256" key="3">
    <source>
        <dbReference type="ARBA" id="ARBA00022884"/>
    </source>
</evidence>
<evidence type="ECO:0000256" key="5">
    <source>
        <dbReference type="SAM" id="Coils"/>
    </source>
</evidence>
<comment type="similarity">
    <text evidence="1">Belongs to the GW182 family.</text>
</comment>
<proteinExistence type="inferred from homology"/>
<dbReference type="SUPFAM" id="SSF54928">
    <property type="entry name" value="RNA-binding domain, RBD"/>
    <property type="match status" value="1"/>
</dbReference>
<name>A0AA88HJA3_ARTSF</name>
<dbReference type="FunFam" id="3.30.70.330:FF:000011">
    <property type="entry name" value="trinucleotide repeat-containing gene 6A protein-like"/>
    <property type="match status" value="1"/>
</dbReference>
<keyword evidence="4" id="KW-0943">RNA-mediated gene silencing</keyword>
<dbReference type="InterPro" id="IPR033503">
    <property type="entry name" value="GW182_RRM"/>
</dbReference>
<feature type="coiled-coil region" evidence="5">
    <location>
        <begin position="839"/>
        <end position="898"/>
    </location>
</feature>
<dbReference type="GO" id="GO:0060213">
    <property type="term" value="P:positive regulation of nuclear-transcribed mRNA poly(A) tail shortening"/>
    <property type="evidence" value="ECO:0007669"/>
    <property type="project" value="TreeGrafter"/>
</dbReference>
<dbReference type="Pfam" id="PF00076">
    <property type="entry name" value="RRM_1"/>
    <property type="match status" value="1"/>
</dbReference>
<feature type="region of interest" description="Disordered" evidence="6">
    <location>
        <begin position="1099"/>
        <end position="1172"/>
    </location>
</feature>
<sequence length="1341" mass="141267">MLPQESKSSTLLECSTSYVDSPASSSVVLLSQSDHQLRSKRSEGDGQLQSVQELGPGAESNSPVSGTASNPSVITAQTAGTERTELNSSMVSPVDRNSYSTTLETGSHGAQPNRAASAPVQSQPINVPELTPSHSEGGVIHDLANGKQTTGASSQSTSENSRSSDESGDKVFLPIDVQKTVFIRGPATNRRWGFSNNIGLKGGSEASTLNAGTAQWGAPPPSGTQWGAQPPNPQPSQWGLNSNSPQQTQWGTPTATQNRIQAPPPTAQSQSGMTQQPPSPLTQPQQQGAGWGQPPKPQLSPTNSQPPQGQQNSPSQSGAGIPSINNNMSKTLEQLSNIKEVIFAQDGWSSSNVVQESRWDVPASPEPANKEVPMWKQTASNGTEVWEAYLRSGGATTAPPVDNTPKTPWGRAPKTNFGGTWDEEDDTPESASMWTGVPPASQAPPPQPWGVVPPMGGPPSGQQQAPQTPMWKKDGDWGSMGPSAAGPGWSDRGMGVVRPELGVGPAPWQQGKPPGSMGGGQWGGALPPKDLTKPTGWDDPTMQAIKRANSIDDGTNLWGTAQKPSTGWQEMPNPKMGGRGMPSGPPPRAPPGGVNPDISWGAGPPHNVPWPDAGREPGWGLDEVPTTPSWMKKVPSVGPGGWGVEPDMYEPSWPGSGRGPQRPTREMVWNSKPYRILIEMGFKKEDVETALINSSGKLEDALEMLNAGRQNMFGGDLNRDMPPFDPSYSNRFGGQTSQNMQFGSQAGLVSGMSKFLPNQQVPPPMATRQPSQPPMMYPGRGAMGRSDIRAEAAPSGGANAANQNQVRYLVSQIQMAVTAGHLNPQILNQPLAPQTLYLLNQLLQQIKTLQTLTAEHQQMMARRGQVPQPTIQRVVQQVAQVKNQISSLQAQIQTQQNMFIKQGGSSAPFLGGADPFKDSIASISAGLQNMAVQEGHSSQSRLGTWKLPSLDSKESDYAMDFMRAPGSAGAGKFNSPSDTWSTLSRNTSESGWPDSTASEVGTASDSGKDTWSSVPNQQAYSSISDLVPEFEPGKPWKGHPIKSVDDDPTLTPGQFALSSLKDSDIFQSGKQSPSQQPSVTGDFTPLTSLSSNAWSFSTTTSTSTTPAFGGGLGKFGGNGGTKSTWADTTPSSADLWNAGSVKGGASRGPPPGIKGSQSWGTGQSRSGGSNWGGNGSPWLLLRNLTPQIDGSTLKTLCLQHGPLQNFHLYLNHGIALVRYSSGDEAAKAQCALNSCVLGNTTILAEVPSETDVHAWLSQLGGGSSNNQSQWQGMRGSTPTSKQTNDGWGVWANSSGVASASGSSVWSAPSLEREGNGQAGNSGMNASLNAFLPGDLLGGESM</sequence>
<dbReference type="InterPro" id="IPR052068">
    <property type="entry name" value="GW182_domain"/>
</dbReference>
<dbReference type="Gene3D" id="3.30.70.330">
    <property type="match status" value="1"/>
</dbReference>
<evidence type="ECO:0000256" key="1">
    <source>
        <dbReference type="ARBA" id="ARBA00007302"/>
    </source>
</evidence>
<feature type="region of interest" description="Disordered" evidence="6">
    <location>
        <begin position="1031"/>
        <end position="1053"/>
    </location>
</feature>
<dbReference type="InterPro" id="IPR000504">
    <property type="entry name" value="RRM_dom"/>
</dbReference>
<dbReference type="CDD" id="cd12435">
    <property type="entry name" value="RRM_GW182_like"/>
    <property type="match status" value="1"/>
</dbReference>
<feature type="region of interest" description="Disordered" evidence="6">
    <location>
        <begin position="394"/>
        <end position="604"/>
    </location>
</feature>
<feature type="compositionally biased region" description="Low complexity" evidence="6">
    <location>
        <begin position="1067"/>
        <end position="1078"/>
    </location>
</feature>
<feature type="compositionally biased region" description="Polar residues" evidence="6">
    <location>
        <begin position="974"/>
        <end position="1015"/>
    </location>
</feature>
<evidence type="ECO:0000313" key="9">
    <source>
        <dbReference type="Proteomes" id="UP001187531"/>
    </source>
</evidence>
<organism evidence="8 9">
    <name type="scientific">Artemia franciscana</name>
    <name type="common">Brine shrimp</name>
    <name type="synonym">Artemia sanfranciscana</name>
    <dbReference type="NCBI Taxonomy" id="6661"/>
    <lineage>
        <taxon>Eukaryota</taxon>
        <taxon>Metazoa</taxon>
        <taxon>Ecdysozoa</taxon>
        <taxon>Arthropoda</taxon>
        <taxon>Crustacea</taxon>
        <taxon>Branchiopoda</taxon>
        <taxon>Anostraca</taxon>
        <taxon>Artemiidae</taxon>
        <taxon>Artemia</taxon>
    </lineage>
</organism>
<feature type="compositionally biased region" description="Polar residues" evidence="6">
    <location>
        <begin position="235"/>
        <end position="260"/>
    </location>
</feature>
<keyword evidence="5" id="KW-0175">Coiled coil</keyword>
<comment type="caution">
    <text evidence="8">The sequence shown here is derived from an EMBL/GenBank/DDBJ whole genome shotgun (WGS) entry which is preliminary data.</text>
</comment>
<feature type="compositionally biased region" description="Polar residues" evidence="6">
    <location>
        <begin position="1121"/>
        <end position="1134"/>
    </location>
</feature>
<evidence type="ECO:0000256" key="4">
    <source>
        <dbReference type="ARBA" id="ARBA00023158"/>
    </source>
</evidence>
<evidence type="ECO:0000313" key="8">
    <source>
        <dbReference type="EMBL" id="KAK2711364.1"/>
    </source>
</evidence>
<feature type="compositionally biased region" description="Basic and acidic residues" evidence="6">
    <location>
        <begin position="35"/>
        <end position="44"/>
    </location>
</feature>
<dbReference type="EMBL" id="JAVRJZ010000016">
    <property type="protein sequence ID" value="KAK2711364.1"/>
    <property type="molecule type" value="Genomic_DNA"/>
</dbReference>
<keyword evidence="3" id="KW-0694">RNA-binding</keyword>
<feature type="region of interest" description="Disordered" evidence="6">
    <location>
        <begin position="205"/>
        <end position="326"/>
    </location>
</feature>
<keyword evidence="2" id="KW-0810">Translation regulation</keyword>
<feature type="region of interest" description="Disordered" evidence="6">
    <location>
        <begin position="1"/>
        <end position="171"/>
    </location>
</feature>
<feature type="compositionally biased region" description="Polar residues" evidence="6">
    <location>
        <begin position="1274"/>
        <end position="1285"/>
    </location>
</feature>
<dbReference type="PROSITE" id="PS50030">
    <property type="entry name" value="UBA"/>
    <property type="match status" value="1"/>
</dbReference>
<feature type="compositionally biased region" description="Polar residues" evidence="6">
    <location>
        <begin position="1"/>
        <end position="34"/>
    </location>
</feature>
<feature type="compositionally biased region" description="Low complexity" evidence="6">
    <location>
        <begin position="300"/>
        <end position="318"/>
    </location>
</feature>
<dbReference type="GO" id="GO:0000932">
    <property type="term" value="C:P-body"/>
    <property type="evidence" value="ECO:0007669"/>
    <property type="project" value="TreeGrafter"/>
</dbReference>
<dbReference type="GO" id="GO:0005654">
    <property type="term" value="C:nucleoplasm"/>
    <property type="evidence" value="ECO:0007669"/>
    <property type="project" value="TreeGrafter"/>
</dbReference>
<protein>
    <recommendedName>
        <fullName evidence="7">UBA domain-containing protein</fullName>
    </recommendedName>
</protein>
<dbReference type="InterPro" id="IPR015940">
    <property type="entry name" value="UBA"/>
</dbReference>
<dbReference type="GO" id="GO:0035278">
    <property type="term" value="P:miRNA-mediated gene silencing by inhibition of translation"/>
    <property type="evidence" value="ECO:0007669"/>
    <property type="project" value="InterPro"/>
</dbReference>
<dbReference type="InterPro" id="IPR009060">
    <property type="entry name" value="UBA-like_sf"/>
</dbReference>
<dbReference type="InterPro" id="IPR035979">
    <property type="entry name" value="RBD_domain_sf"/>
</dbReference>
<feature type="compositionally biased region" description="Polar residues" evidence="6">
    <location>
        <begin position="557"/>
        <end position="568"/>
    </location>
</feature>
<dbReference type="PANTHER" id="PTHR13020">
    <property type="entry name" value="TRINUCLEOTIDE REPEAT-CONTAINING GENE 6"/>
    <property type="match status" value="1"/>
</dbReference>
<feature type="domain" description="UBA" evidence="7">
    <location>
        <begin position="668"/>
        <end position="708"/>
    </location>
</feature>
<feature type="compositionally biased region" description="Low complexity" evidence="6">
    <location>
        <begin position="449"/>
        <end position="469"/>
    </location>
</feature>
<dbReference type="InterPro" id="IPR012677">
    <property type="entry name" value="Nucleotide-bd_a/b_plait_sf"/>
</dbReference>
<dbReference type="Pfam" id="PF12938">
    <property type="entry name" value="M_domain"/>
    <property type="match status" value="1"/>
</dbReference>
<feature type="compositionally biased region" description="Gly residues" evidence="6">
    <location>
        <begin position="1108"/>
        <end position="1120"/>
    </location>
</feature>
<dbReference type="PANTHER" id="PTHR13020:SF25">
    <property type="entry name" value="PROTEIN GAWKY"/>
    <property type="match status" value="1"/>
</dbReference>
<dbReference type="GO" id="GO:0003723">
    <property type="term" value="F:RNA binding"/>
    <property type="evidence" value="ECO:0007669"/>
    <property type="project" value="UniProtKB-KW"/>
</dbReference>
<reference evidence="8" key="1">
    <citation type="submission" date="2023-07" db="EMBL/GenBank/DDBJ databases">
        <title>Chromosome-level genome assembly of Artemia franciscana.</title>
        <authorList>
            <person name="Jo E."/>
        </authorList>
    </citation>
    <scope>NUCLEOTIDE SEQUENCE</scope>
    <source>
        <tissue evidence="8">Whole body</tissue>
    </source>
</reference>
<keyword evidence="9" id="KW-1185">Reference proteome</keyword>
<dbReference type="InterPro" id="IPR026805">
    <property type="entry name" value="GW182_M_dom"/>
</dbReference>
<evidence type="ECO:0000256" key="2">
    <source>
        <dbReference type="ARBA" id="ARBA00022845"/>
    </source>
</evidence>
<feature type="region of interest" description="Disordered" evidence="6">
    <location>
        <begin position="967"/>
        <end position="1015"/>
    </location>
</feature>
<evidence type="ECO:0000259" key="7">
    <source>
        <dbReference type="PROSITE" id="PS50030"/>
    </source>
</evidence>
<feature type="compositionally biased region" description="Polar residues" evidence="6">
    <location>
        <begin position="59"/>
        <end position="110"/>
    </location>
</feature>
<evidence type="ECO:0000256" key="6">
    <source>
        <dbReference type="SAM" id="MobiDB-lite"/>
    </source>
</evidence>
<feature type="region of interest" description="Disordered" evidence="6">
    <location>
        <begin position="1302"/>
        <end position="1322"/>
    </location>
</feature>
<dbReference type="Proteomes" id="UP001187531">
    <property type="component" value="Unassembled WGS sequence"/>
</dbReference>
<feature type="region of interest" description="Disordered" evidence="6">
    <location>
        <begin position="1264"/>
        <end position="1288"/>
    </location>
</feature>
<feature type="region of interest" description="Disordered" evidence="6">
    <location>
        <begin position="1065"/>
        <end position="1084"/>
    </location>
</feature>
<gene>
    <name evidence="8" type="ORF">QYM36_012521</name>
</gene>